<evidence type="ECO:0000313" key="1">
    <source>
        <dbReference type="EMBL" id="CCX13099.1"/>
    </source>
</evidence>
<proteinExistence type="predicted"/>
<gene>
    <name evidence="1" type="ORF">PCON_12692</name>
</gene>
<sequence>MHSLGVVSLVDVASWPKYAYISTGQNRSNQSKAGMYLEDT</sequence>
<dbReference type="Proteomes" id="UP000018144">
    <property type="component" value="Unassembled WGS sequence"/>
</dbReference>
<reference evidence="1 2" key="1">
    <citation type="journal article" date="2013" name="PLoS Genet.">
        <title>The genome and development-dependent transcriptomes of Pyronema confluens: a window into fungal evolution.</title>
        <authorList>
            <person name="Traeger S."/>
            <person name="Altegoer F."/>
            <person name="Freitag M."/>
            <person name="Gabaldon T."/>
            <person name="Kempken F."/>
            <person name="Kumar A."/>
            <person name="Marcet-Houben M."/>
            <person name="Poggeler S."/>
            <person name="Stajich J.E."/>
            <person name="Nowrousian M."/>
        </authorList>
    </citation>
    <scope>NUCLEOTIDE SEQUENCE [LARGE SCALE GENOMIC DNA]</scope>
    <source>
        <strain evidence="2">CBS 100304</strain>
        <tissue evidence="1">Vegetative mycelium</tissue>
    </source>
</reference>
<keyword evidence="2" id="KW-1185">Reference proteome</keyword>
<accession>U4L6Q8</accession>
<dbReference type="EMBL" id="HF935778">
    <property type="protein sequence ID" value="CCX13099.1"/>
    <property type="molecule type" value="Genomic_DNA"/>
</dbReference>
<name>U4L6Q8_PYROM</name>
<dbReference type="AlphaFoldDB" id="U4L6Q8"/>
<evidence type="ECO:0000313" key="2">
    <source>
        <dbReference type="Proteomes" id="UP000018144"/>
    </source>
</evidence>
<organism evidence="1 2">
    <name type="scientific">Pyronema omphalodes (strain CBS 100304)</name>
    <name type="common">Pyronema confluens</name>
    <dbReference type="NCBI Taxonomy" id="1076935"/>
    <lineage>
        <taxon>Eukaryota</taxon>
        <taxon>Fungi</taxon>
        <taxon>Dikarya</taxon>
        <taxon>Ascomycota</taxon>
        <taxon>Pezizomycotina</taxon>
        <taxon>Pezizomycetes</taxon>
        <taxon>Pezizales</taxon>
        <taxon>Pyronemataceae</taxon>
        <taxon>Pyronema</taxon>
    </lineage>
</organism>
<protein>
    <submittedName>
        <fullName evidence="1">Uncharacterized protein</fullName>
    </submittedName>
</protein>